<dbReference type="PROSITE" id="PS50885">
    <property type="entry name" value="HAMP"/>
    <property type="match status" value="1"/>
</dbReference>
<dbReference type="Pfam" id="PF17152">
    <property type="entry name" value="CHASE8"/>
    <property type="match status" value="1"/>
</dbReference>
<dbReference type="PROSITE" id="PS50887">
    <property type="entry name" value="GGDEF"/>
    <property type="match status" value="1"/>
</dbReference>
<organism evidence="1 2">
    <name type="scientific">Klebsiella quasipneumoniae</name>
    <dbReference type="NCBI Taxonomy" id="1463165"/>
    <lineage>
        <taxon>Bacteria</taxon>
        <taxon>Pseudomonadati</taxon>
        <taxon>Pseudomonadota</taxon>
        <taxon>Gammaproteobacteria</taxon>
        <taxon>Enterobacterales</taxon>
        <taxon>Enterobacteriaceae</taxon>
        <taxon>Klebsiella/Raoultella group</taxon>
        <taxon>Klebsiella</taxon>
        <taxon>Klebsiella pneumoniae complex</taxon>
    </lineage>
</organism>
<dbReference type="EMBL" id="NXHG01000016">
    <property type="protein sequence ID" value="PCM59397.1"/>
    <property type="molecule type" value="Genomic_DNA"/>
</dbReference>
<reference evidence="1 2" key="1">
    <citation type="submission" date="2017-09" db="EMBL/GenBank/DDBJ databases">
        <title>Mdr eskape-Ghana.</title>
        <authorList>
            <person name="Agyepong N."/>
            <person name="Janice J."/>
            <person name="Samuelsen O."/>
            <person name="Owusu-Ofori A."/>
            <person name="Sundsfjord A."/>
            <person name="Essack S."/>
            <person name="Pedersen T."/>
        </authorList>
    </citation>
    <scope>NUCLEOTIDE SEQUENCE [LARGE SCALE GENOMIC DNA]</scope>
    <source>
        <strain evidence="1 2">46</strain>
    </source>
</reference>
<gene>
    <name evidence="1" type="ORF">CP911_21940</name>
</gene>
<dbReference type="CDD" id="cd01949">
    <property type="entry name" value="GGDEF"/>
    <property type="match status" value="1"/>
</dbReference>
<dbReference type="SMART" id="SM00267">
    <property type="entry name" value="GGDEF"/>
    <property type="match status" value="1"/>
</dbReference>
<dbReference type="InterPro" id="IPR043128">
    <property type="entry name" value="Rev_trsase/Diguanyl_cyclase"/>
</dbReference>
<sequence length="407" mass="45627">MNKDFSQTSRPTFKRALRRISVISVVISMTLVWLLLSTASIFTLKQYAQKNLELTAATMGRSLEAALVFGDSAAAEETLASLGKQGQISQAIVLNGQKQPFAAWRHEPLANKEQVSGLISKWLFPEPTVQLIWHQGKQIGELRLTALDELISHFLGISILVLTGSILLASFIGLLLTHSLHRGIVAALQSITEVVHDIRENRHFSRRVPEERIEEFHLFAQDFNSLLGEMEDWQRQLQAKNAQLLRSSLHDPLTGLANRAAFRNALAELMKNEVDHQTSALLFLDGDNFKLINDNWGHAAGDKVLMEVASRLMTFAGKRHLAWRLGGDEFAVLLREVRSEAEVQALCQALSEQFLPPFNLHNGHSATLSLSVGYALAWEHATAESLQELADQNMYRMKNQRIQQTLK</sequence>
<dbReference type="PANTHER" id="PTHR46663:SF2">
    <property type="entry name" value="GGDEF DOMAIN-CONTAINING PROTEIN"/>
    <property type="match status" value="1"/>
</dbReference>
<dbReference type="InterPro" id="IPR033417">
    <property type="entry name" value="CHASE8"/>
</dbReference>
<dbReference type="Proteomes" id="UP000217648">
    <property type="component" value="Unassembled WGS sequence"/>
</dbReference>
<dbReference type="GO" id="GO:0007165">
    <property type="term" value="P:signal transduction"/>
    <property type="evidence" value="ECO:0007669"/>
    <property type="project" value="InterPro"/>
</dbReference>
<dbReference type="InterPro" id="IPR029787">
    <property type="entry name" value="Nucleotide_cyclase"/>
</dbReference>
<evidence type="ECO:0000313" key="2">
    <source>
        <dbReference type="Proteomes" id="UP000217648"/>
    </source>
</evidence>
<evidence type="ECO:0000313" key="1">
    <source>
        <dbReference type="EMBL" id="PCM59397.1"/>
    </source>
</evidence>
<dbReference type="NCBIfam" id="NF007423">
    <property type="entry name" value="PRK09966.1"/>
    <property type="match status" value="1"/>
</dbReference>
<dbReference type="RefSeq" id="WP_062913707.1">
    <property type="nucleotide sequence ID" value="NZ_BILL01000002.1"/>
</dbReference>
<comment type="caution">
    <text evidence="1">The sequence shown here is derived from an EMBL/GenBank/DDBJ whole genome shotgun (WGS) entry which is preliminary data.</text>
</comment>
<dbReference type="PANTHER" id="PTHR46663">
    <property type="entry name" value="DIGUANYLATE CYCLASE DGCT-RELATED"/>
    <property type="match status" value="1"/>
</dbReference>
<dbReference type="FunFam" id="3.30.70.270:FF:000017">
    <property type="entry name" value="Predicted diguanylate cyclase"/>
    <property type="match status" value="1"/>
</dbReference>
<protein>
    <submittedName>
        <fullName evidence="1">Diguanylate cyclase</fullName>
    </submittedName>
</protein>
<dbReference type="InterPro" id="IPR000160">
    <property type="entry name" value="GGDEF_dom"/>
</dbReference>
<dbReference type="InterPro" id="IPR052163">
    <property type="entry name" value="DGC-Regulatory_Protein"/>
</dbReference>
<dbReference type="AlphaFoldDB" id="A0A2A5MEU7"/>
<accession>A0A2A5MEU7</accession>
<dbReference type="InterPro" id="IPR003660">
    <property type="entry name" value="HAMP_dom"/>
</dbReference>
<proteinExistence type="predicted"/>
<dbReference type="Gene3D" id="6.10.340.10">
    <property type="match status" value="1"/>
</dbReference>
<dbReference type="SUPFAM" id="SSF55073">
    <property type="entry name" value="Nucleotide cyclase"/>
    <property type="match status" value="1"/>
</dbReference>
<name>A0A2A5MEU7_9ENTR</name>
<dbReference type="Pfam" id="PF00990">
    <property type="entry name" value="GGDEF"/>
    <property type="match status" value="1"/>
</dbReference>
<dbReference type="Gene3D" id="3.30.70.270">
    <property type="match status" value="1"/>
</dbReference>
<dbReference type="GO" id="GO:0016020">
    <property type="term" value="C:membrane"/>
    <property type="evidence" value="ECO:0007669"/>
    <property type="project" value="InterPro"/>
</dbReference>
<dbReference type="STRING" id="1463164.KQS06HV_100011"/>
<dbReference type="NCBIfam" id="TIGR00254">
    <property type="entry name" value="GGDEF"/>
    <property type="match status" value="1"/>
</dbReference>